<evidence type="ECO:0000259" key="1">
    <source>
        <dbReference type="Pfam" id="PF00487"/>
    </source>
</evidence>
<dbReference type="InterPro" id="IPR005804">
    <property type="entry name" value="FA_desaturase_dom"/>
</dbReference>
<organism evidence="2 3">
    <name type="scientific">Sphingobacterium hotanense</name>
    <dbReference type="NCBI Taxonomy" id="649196"/>
    <lineage>
        <taxon>Bacteria</taxon>
        <taxon>Pseudomonadati</taxon>
        <taxon>Bacteroidota</taxon>
        <taxon>Sphingobacteriia</taxon>
        <taxon>Sphingobacteriales</taxon>
        <taxon>Sphingobacteriaceae</taxon>
        <taxon>Sphingobacterium</taxon>
    </lineage>
</organism>
<evidence type="ECO:0000313" key="3">
    <source>
        <dbReference type="Proteomes" id="UP001170954"/>
    </source>
</evidence>
<sequence>MVYQLQSTAYFYIKNKLLTWLLGGLNFQIEHHLFPRISRIHYPVVN</sequence>
<evidence type="ECO:0000313" key="2">
    <source>
        <dbReference type="EMBL" id="MDM1046650.1"/>
    </source>
</evidence>
<comment type="caution">
    <text evidence="2">The sequence shown here is derived from an EMBL/GenBank/DDBJ whole genome shotgun (WGS) entry which is preliminary data.</text>
</comment>
<dbReference type="RefSeq" id="WP_350319870.1">
    <property type="nucleotide sequence ID" value="NZ_JACAGK010000001.1"/>
</dbReference>
<dbReference type="Pfam" id="PF00487">
    <property type="entry name" value="FA_desaturase"/>
    <property type="match status" value="1"/>
</dbReference>
<keyword evidence="3" id="KW-1185">Reference proteome</keyword>
<dbReference type="PANTHER" id="PTHR19353:SF19">
    <property type="entry name" value="DELTA(5) FATTY ACID DESATURASE C-RELATED"/>
    <property type="match status" value="1"/>
</dbReference>
<accession>A0ABT7NHI3</accession>
<name>A0ABT7NHI3_9SPHI</name>
<dbReference type="InterPro" id="IPR012171">
    <property type="entry name" value="Fatty_acid_desaturase"/>
</dbReference>
<proteinExistence type="predicted"/>
<dbReference type="EMBL" id="JACAGK010000001">
    <property type="protein sequence ID" value="MDM1046650.1"/>
    <property type="molecule type" value="Genomic_DNA"/>
</dbReference>
<reference evidence="2" key="1">
    <citation type="submission" date="2020-06" db="EMBL/GenBank/DDBJ databases">
        <authorList>
            <person name="Dong N."/>
        </authorList>
    </citation>
    <scope>NUCLEOTIDE SEQUENCE</scope>
    <source>
        <strain evidence="2">R1692</strain>
    </source>
</reference>
<dbReference type="Proteomes" id="UP001170954">
    <property type="component" value="Unassembled WGS sequence"/>
</dbReference>
<feature type="domain" description="Fatty acid desaturase" evidence="1">
    <location>
        <begin position="7"/>
        <end position="43"/>
    </location>
</feature>
<reference evidence="2" key="2">
    <citation type="journal article" date="2022" name="Sci. Total Environ.">
        <title>Prevalence, transmission, and molecular epidemiology of tet(X)-positive bacteria among humans, animals, and environmental niches in China: An epidemiological, and genomic-based study.</title>
        <authorList>
            <person name="Dong N."/>
            <person name="Zeng Y."/>
            <person name="Cai C."/>
            <person name="Sun C."/>
            <person name="Lu J."/>
            <person name="Liu C."/>
            <person name="Zhou H."/>
            <person name="Sun Q."/>
            <person name="Shu L."/>
            <person name="Wang H."/>
            <person name="Wang Y."/>
            <person name="Wang S."/>
            <person name="Wu C."/>
            <person name="Chan E.W."/>
            <person name="Chen G."/>
            <person name="Shen Z."/>
            <person name="Chen S."/>
            <person name="Zhang R."/>
        </authorList>
    </citation>
    <scope>NUCLEOTIDE SEQUENCE</scope>
    <source>
        <strain evidence="2">R1692</strain>
    </source>
</reference>
<dbReference type="PANTHER" id="PTHR19353">
    <property type="entry name" value="FATTY ACID DESATURASE 2"/>
    <property type="match status" value="1"/>
</dbReference>
<protein>
    <submittedName>
        <fullName evidence="2">Fatty acid desaturase</fullName>
    </submittedName>
</protein>
<gene>
    <name evidence="2" type="ORF">HX018_00065</name>
</gene>